<dbReference type="AlphaFoldDB" id="A0A0N8SPV3"/>
<evidence type="ECO:0000313" key="3">
    <source>
        <dbReference type="Proteomes" id="UP000050554"/>
    </source>
</evidence>
<proteinExistence type="predicted"/>
<dbReference type="Proteomes" id="UP000050554">
    <property type="component" value="Unassembled WGS sequence"/>
</dbReference>
<dbReference type="InterPro" id="IPR009683">
    <property type="entry name" value="Extensin-like_C"/>
</dbReference>
<name>A0A0N8SPV3_PSESI</name>
<organism evidence="2 3">
    <name type="scientific">Pseudomonas syringae pv. ribicola</name>
    <dbReference type="NCBI Taxonomy" id="55398"/>
    <lineage>
        <taxon>Bacteria</taxon>
        <taxon>Pseudomonadati</taxon>
        <taxon>Pseudomonadota</taxon>
        <taxon>Gammaproteobacteria</taxon>
        <taxon>Pseudomonadales</taxon>
        <taxon>Pseudomonadaceae</taxon>
        <taxon>Pseudomonas</taxon>
    </lineage>
</organism>
<dbReference type="Pfam" id="PF06904">
    <property type="entry name" value="Extensin-like_C"/>
    <property type="match status" value="1"/>
</dbReference>
<evidence type="ECO:0000259" key="1">
    <source>
        <dbReference type="Pfam" id="PF06904"/>
    </source>
</evidence>
<dbReference type="RefSeq" id="WP_004878951.1">
    <property type="nucleotide sequence ID" value="NZ_LJRF01000106.1"/>
</dbReference>
<sequence length="229" mass="25492">MRVFLLLLVLCAVGVVAVWRGWIDVPPQWNPWAPLDVRAEPNLLTPFKLSRLRDDPALCDQVLSASGLRFSRQADSPTSARCPLENTLRVQGGDVALSSSFLASCPLAVAYVLFDIHTLQPAAETVFGQRVARIDHLGSFACRNIYNRANSRLSQHATANALDIAGFRLADGQRINLLKDWNDAGDKGRFLRLVRDGACRNFSTVLGPEYNAAHRDHFHVDMGRWQVCR</sequence>
<feature type="domain" description="Extensin-like C-terminal" evidence="1">
    <location>
        <begin position="58"/>
        <end position="229"/>
    </location>
</feature>
<protein>
    <recommendedName>
        <fullName evidence="1">Extensin-like C-terminal domain-containing protein</fullName>
    </recommendedName>
</protein>
<dbReference type="PATRIC" id="fig|55398.3.peg.2000"/>
<evidence type="ECO:0000313" key="2">
    <source>
        <dbReference type="EMBL" id="KPY47432.1"/>
    </source>
</evidence>
<comment type="caution">
    <text evidence="2">The sequence shown here is derived from an EMBL/GenBank/DDBJ whole genome shotgun (WGS) entry which is preliminary data.</text>
</comment>
<gene>
    <name evidence="2" type="ORF">ALO47_01583</name>
</gene>
<dbReference type="EMBL" id="LJRF01000106">
    <property type="protein sequence ID" value="KPY47432.1"/>
    <property type="molecule type" value="Genomic_DNA"/>
</dbReference>
<reference evidence="2 3" key="1">
    <citation type="submission" date="2015-09" db="EMBL/GenBank/DDBJ databases">
        <title>Genome announcement of multiple Pseudomonas syringae strains.</title>
        <authorList>
            <person name="Thakur S."/>
            <person name="Wang P.W."/>
            <person name="Gong Y."/>
            <person name="Weir B.S."/>
            <person name="Guttman D.S."/>
        </authorList>
    </citation>
    <scope>NUCLEOTIDE SEQUENCE [LARGE SCALE GENOMIC DNA]</scope>
    <source>
        <strain evidence="2 3">ICMP3882</strain>
    </source>
</reference>
<accession>A0A0N8SPV3</accession>